<feature type="domain" description="HMA" evidence="2">
    <location>
        <begin position="3"/>
        <end position="66"/>
    </location>
</feature>
<organism evidence="3">
    <name type="scientific">mine drainage metagenome</name>
    <dbReference type="NCBI Taxonomy" id="410659"/>
    <lineage>
        <taxon>unclassified sequences</taxon>
        <taxon>metagenomes</taxon>
        <taxon>ecological metagenomes</taxon>
    </lineage>
</organism>
<dbReference type="Pfam" id="PF00403">
    <property type="entry name" value="HMA"/>
    <property type="match status" value="1"/>
</dbReference>
<evidence type="ECO:0000256" key="1">
    <source>
        <dbReference type="ARBA" id="ARBA00022723"/>
    </source>
</evidence>
<dbReference type="PROSITE" id="PS01047">
    <property type="entry name" value="HMA_1"/>
    <property type="match status" value="1"/>
</dbReference>
<dbReference type="InterPro" id="IPR017969">
    <property type="entry name" value="Heavy-metal-associated_CS"/>
</dbReference>
<gene>
    <name evidence="3" type="primary">copZ_5</name>
    <name evidence="3" type="ORF">GALL_501200</name>
</gene>
<dbReference type="EMBL" id="MLJW01005399">
    <property type="protein sequence ID" value="OIQ68290.1"/>
    <property type="molecule type" value="Genomic_DNA"/>
</dbReference>
<dbReference type="AlphaFoldDB" id="A0A1J5PAP6"/>
<proteinExistence type="predicted"/>
<dbReference type="GO" id="GO:0046872">
    <property type="term" value="F:metal ion binding"/>
    <property type="evidence" value="ECO:0007669"/>
    <property type="project" value="UniProtKB-KW"/>
</dbReference>
<dbReference type="InterPro" id="IPR036163">
    <property type="entry name" value="HMA_dom_sf"/>
</dbReference>
<sequence>MSKALKLSVPDMTCGHCKAAVERAIATTDASAKVQVDLATHTVAVETSAPTEAVLKALSGEGYEARVL</sequence>
<dbReference type="PROSITE" id="PS50846">
    <property type="entry name" value="HMA_2"/>
    <property type="match status" value="1"/>
</dbReference>
<comment type="caution">
    <text evidence="3">The sequence shown here is derived from an EMBL/GenBank/DDBJ whole genome shotgun (WGS) entry which is preliminary data.</text>
</comment>
<accession>A0A1J5PAP6</accession>
<dbReference type="Gene3D" id="3.30.70.100">
    <property type="match status" value="1"/>
</dbReference>
<protein>
    <submittedName>
        <fullName evidence="3">Copper chaperone CopZ</fullName>
    </submittedName>
</protein>
<keyword evidence="1" id="KW-0479">Metal-binding</keyword>
<dbReference type="InterPro" id="IPR006121">
    <property type="entry name" value="HMA_dom"/>
</dbReference>
<evidence type="ECO:0000259" key="2">
    <source>
        <dbReference type="PROSITE" id="PS50846"/>
    </source>
</evidence>
<evidence type="ECO:0000313" key="3">
    <source>
        <dbReference type="EMBL" id="OIQ68290.1"/>
    </source>
</evidence>
<reference evidence="3" key="1">
    <citation type="submission" date="2016-10" db="EMBL/GenBank/DDBJ databases">
        <title>Sequence of Gallionella enrichment culture.</title>
        <authorList>
            <person name="Poehlein A."/>
            <person name="Muehling M."/>
            <person name="Daniel R."/>
        </authorList>
    </citation>
    <scope>NUCLEOTIDE SEQUENCE</scope>
</reference>
<dbReference type="SUPFAM" id="SSF55008">
    <property type="entry name" value="HMA, heavy metal-associated domain"/>
    <property type="match status" value="1"/>
</dbReference>
<name>A0A1J5PAP6_9ZZZZ</name>
<dbReference type="CDD" id="cd00371">
    <property type="entry name" value="HMA"/>
    <property type="match status" value="1"/>
</dbReference>